<evidence type="ECO:0000256" key="4">
    <source>
        <dbReference type="ARBA" id="ARBA00022759"/>
    </source>
</evidence>
<dbReference type="InterPro" id="IPR038570">
    <property type="entry name" value="HicA_sf"/>
</dbReference>
<evidence type="ECO:0000256" key="7">
    <source>
        <dbReference type="ARBA" id="ARBA00023016"/>
    </source>
</evidence>
<proteinExistence type="inferred from homology"/>
<keyword evidence="7" id="KW-0346">Stress response</keyword>
<evidence type="ECO:0000256" key="6">
    <source>
        <dbReference type="ARBA" id="ARBA00022884"/>
    </source>
</evidence>
<keyword evidence="2" id="KW-1277">Toxin-antitoxin system</keyword>
<gene>
    <name evidence="9" type="ORF">GCM10023183_37640</name>
</gene>
<dbReference type="InterPro" id="IPR012933">
    <property type="entry name" value="HicA_mRNA_interferase"/>
</dbReference>
<accession>A0ABP8G381</accession>
<evidence type="ECO:0008006" key="11">
    <source>
        <dbReference type="Google" id="ProtNLM"/>
    </source>
</evidence>
<dbReference type="EMBL" id="BAABGX010000005">
    <property type="protein sequence ID" value="GAA4316493.1"/>
    <property type="molecule type" value="Genomic_DNA"/>
</dbReference>
<reference evidence="10" key="1">
    <citation type="journal article" date="2019" name="Int. J. Syst. Evol. Microbiol.">
        <title>The Global Catalogue of Microorganisms (GCM) 10K type strain sequencing project: providing services to taxonomists for standard genome sequencing and annotation.</title>
        <authorList>
            <consortium name="The Broad Institute Genomics Platform"/>
            <consortium name="The Broad Institute Genome Sequencing Center for Infectious Disease"/>
            <person name="Wu L."/>
            <person name="Ma J."/>
        </authorList>
    </citation>
    <scope>NUCLEOTIDE SEQUENCE [LARGE SCALE GENOMIC DNA]</scope>
    <source>
        <strain evidence="10">JCM 17917</strain>
    </source>
</reference>
<feature type="compositionally biased region" description="Basic residues" evidence="8">
    <location>
        <begin position="38"/>
        <end position="47"/>
    </location>
</feature>
<organism evidence="9 10">
    <name type="scientific">Nibribacter koreensis</name>
    <dbReference type="NCBI Taxonomy" id="1084519"/>
    <lineage>
        <taxon>Bacteria</taxon>
        <taxon>Pseudomonadati</taxon>
        <taxon>Bacteroidota</taxon>
        <taxon>Cytophagia</taxon>
        <taxon>Cytophagales</taxon>
        <taxon>Hymenobacteraceae</taxon>
        <taxon>Nibribacter</taxon>
    </lineage>
</organism>
<feature type="region of interest" description="Disordered" evidence="8">
    <location>
        <begin position="33"/>
        <end position="60"/>
    </location>
</feature>
<name>A0ABP8G381_9BACT</name>
<comment type="caution">
    <text evidence="9">The sequence shown here is derived from an EMBL/GenBank/DDBJ whole genome shotgun (WGS) entry which is preliminary data.</text>
</comment>
<keyword evidence="4" id="KW-0255">Endonuclease</keyword>
<evidence type="ECO:0000313" key="9">
    <source>
        <dbReference type="EMBL" id="GAA4316493.1"/>
    </source>
</evidence>
<evidence type="ECO:0000256" key="5">
    <source>
        <dbReference type="ARBA" id="ARBA00022801"/>
    </source>
</evidence>
<keyword evidence="3" id="KW-0540">Nuclease</keyword>
<dbReference type="RefSeq" id="WP_345169772.1">
    <property type="nucleotide sequence ID" value="NZ_BAABGX010000005.1"/>
</dbReference>
<evidence type="ECO:0000256" key="1">
    <source>
        <dbReference type="ARBA" id="ARBA00006620"/>
    </source>
</evidence>
<comment type="similarity">
    <text evidence="1">Belongs to the HicA mRNA interferase family.</text>
</comment>
<keyword evidence="6" id="KW-0694">RNA-binding</keyword>
<evidence type="ECO:0000256" key="2">
    <source>
        <dbReference type="ARBA" id="ARBA00022649"/>
    </source>
</evidence>
<keyword evidence="5" id="KW-0378">Hydrolase</keyword>
<keyword evidence="10" id="KW-1185">Reference proteome</keyword>
<sequence>MSKLAKLIERLLTLPKDFTWEELTKLLRAREFEEQKRGKTGGSRRRYVHPETGQMLSFHEPHPSNIVKEYVLKYVIKELDLD</sequence>
<evidence type="ECO:0000256" key="3">
    <source>
        <dbReference type="ARBA" id="ARBA00022722"/>
    </source>
</evidence>
<evidence type="ECO:0000256" key="8">
    <source>
        <dbReference type="SAM" id="MobiDB-lite"/>
    </source>
</evidence>
<evidence type="ECO:0000313" key="10">
    <source>
        <dbReference type="Proteomes" id="UP001501844"/>
    </source>
</evidence>
<dbReference type="Pfam" id="PF07927">
    <property type="entry name" value="HicA_toxin"/>
    <property type="match status" value="1"/>
</dbReference>
<protein>
    <recommendedName>
        <fullName evidence="11">HicA toxin of toxin-antitoxin</fullName>
    </recommendedName>
</protein>
<dbReference type="Gene3D" id="3.30.920.30">
    <property type="entry name" value="Hypothetical protein"/>
    <property type="match status" value="1"/>
</dbReference>
<dbReference type="Proteomes" id="UP001501844">
    <property type="component" value="Unassembled WGS sequence"/>
</dbReference>